<dbReference type="InterPro" id="IPR027939">
    <property type="entry name" value="NMT1/THI5"/>
</dbReference>
<dbReference type="PANTHER" id="PTHR31528">
    <property type="entry name" value="4-AMINO-5-HYDROXYMETHYL-2-METHYLPYRIMIDINE PHOSPHATE SYNTHASE THI11-RELATED"/>
    <property type="match status" value="1"/>
</dbReference>
<evidence type="ECO:0000313" key="3">
    <source>
        <dbReference type="EMBL" id="QVJ02460.1"/>
    </source>
</evidence>
<dbReference type="Gene3D" id="3.40.190.10">
    <property type="entry name" value="Periplasmic binding protein-like II"/>
    <property type="match status" value="2"/>
</dbReference>
<evidence type="ECO:0000259" key="2">
    <source>
        <dbReference type="Pfam" id="PF09084"/>
    </source>
</evidence>
<gene>
    <name evidence="3" type="ORF">KGD82_08150</name>
</gene>
<dbReference type="InterPro" id="IPR015168">
    <property type="entry name" value="SsuA/THI5"/>
</dbReference>
<dbReference type="Pfam" id="PF09084">
    <property type="entry name" value="NMT1"/>
    <property type="match status" value="1"/>
</dbReference>
<keyword evidence="1" id="KW-0732">Signal</keyword>
<feature type="signal peptide" evidence="1">
    <location>
        <begin position="1"/>
        <end position="24"/>
    </location>
</feature>
<name>A0A975LBB6_9ACTN</name>
<dbReference type="PROSITE" id="PS51257">
    <property type="entry name" value="PROKAR_LIPOPROTEIN"/>
    <property type="match status" value="1"/>
</dbReference>
<dbReference type="Proteomes" id="UP000682416">
    <property type="component" value="Chromosome"/>
</dbReference>
<feature type="chain" id="PRO_5037708910" evidence="1">
    <location>
        <begin position="25"/>
        <end position="361"/>
    </location>
</feature>
<proteinExistence type="predicted"/>
<evidence type="ECO:0000256" key="1">
    <source>
        <dbReference type="SAM" id="SignalP"/>
    </source>
</evidence>
<sequence length="361" mass="37858">MTMTRVSRKVLQGGAVLMFTSLLAACGGSGGDGGDQQVSMTLATPTWNAGIASIAVSQEMGYFEDEGLDVEIILADSATTQVQQIATGQVATGAVSPEPVILGREPGKNLDLTYFMSYYKDNIYGLRVPADSDITSIEDLEGKTVGAISLASASVTQAQVGLREAGVPEDSVTFVAIGTGGQQATAVENGQVDALALLDTSFQVLENQGIELREIEVPGTDMLTSGGLAARTGDLEEDRELYVKLGRAIAKGVVFSEANPEAAVQLLFDAHPEARPSGLDDDVALSSSVSVLEARLANLGAEDDPYGVIDQEALQANVDFLLDAGELTEPVDPADLYDDSLIQDINDFDRAAVRQEAADHA</sequence>
<reference evidence="3" key="1">
    <citation type="submission" date="2021-05" db="EMBL/GenBank/DDBJ databases">
        <authorList>
            <person name="Kaiqin L."/>
            <person name="Jian G."/>
        </authorList>
    </citation>
    <scope>NUCLEOTIDE SEQUENCE</scope>
    <source>
        <strain evidence="3">HDS5</strain>
    </source>
</reference>
<dbReference type="EMBL" id="CP074402">
    <property type="protein sequence ID" value="QVJ02460.1"/>
    <property type="molecule type" value="Genomic_DNA"/>
</dbReference>
<dbReference type="SUPFAM" id="SSF53850">
    <property type="entry name" value="Periplasmic binding protein-like II"/>
    <property type="match status" value="1"/>
</dbReference>
<accession>A0A975LBB6</accession>
<dbReference type="AlphaFoldDB" id="A0A975LBB6"/>
<protein>
    <submittedName>
        <fullName evidence="3">ABC transporter substrate-binding protein</fullName>
    </submittedName>
</protein>
<dbReference type="GO" id="GO:0009228">
    <property type="term" value="P:thiamine biosynthetic process"/>
    <property type="evidence" value="ECO:0007669"/>
    <property type="project" value="InterPro"/>
</dbReference>
<evidence type="ECO:0000313" key="4">
    <source>
        <dbReference type="Proteomes" id="UP000682416"/>
    </source>
</evidence>
<dbReference type="KEGG" id="nec:KGD82_08150"/>
<feature type="domain" description="SsuA/THI5-like" evidence="2">
    <location>
        <begin position="50"/>
        <end position="263"/>
    </location>
</feature>
<keyword evidence="4" id="KW-1185">Reference proteome</keyword>
<organism evidence="3 4">
    <name type="scientific">Nocardiopsis eucommiae</name>
    <dbReference type="NCBI Taxonomy" id="2831970"/>
    <lineage>
        <taxon>Bacteria</taxon>
        <taxon>Bacillati</taxon>
        <taxon>Actinomycetota</taxon>
        <taxon>Actinomycetes</taxon>
        <taxon>Streptosporangiales</taxon>
        <taxon>Nocardiopsidaceae</taxon>
        <taxon>Nocardiopsis</taxon>
    </lineage>
</organism>
<dbReference type="PANTHER" id="PTHR31528:SF15">
    <property type="entry name" value="RIBOFLAVIN-BINDING PROTEIN RIBY"/>
    <property type="match status" value="1"/>
</dbReference>